<feature type="domain" description="Xylose isomerase-like TIM barrel" evidence="1">
    <location>
        <begin position="23"/>
        <end position="232"/>
    </location>
</feature>
<dbReference type="AlphaFoldDB" id="A0A6J7UGK0"/>
<evidence type="ECO:0000259" key="1">
    <source>
        <dbReference type="Pfam" id="PF01261"/>
    </source>
</evidence>
<name>A0A6J7UGK0_9ZZZZ</name>
<dbReference type="Pfam" id="PF01261">
    <property type="entry name" value="AP_endonuc_2"/>
    <property type="match status" value="1"/>
</dbReference>
<dbReference type="Gene3D" id="3.20.20.150">
    <property type="entry name" value="Divalent-metal-dependent TIM barrel enzymes"/>
    <property type="match status" value="1"/>
</dbReference>
<dbReference type="InterPro" id="IPR013022">
    <property type="entry name" value="Xyl_isomerase-like_TIM-brl"/>
</dbReference>
<dbReference type="SUPFAM" id="SSF51658">
    <property type="entry name" value="Xylose isomerase-like"/>
    <property type="match status" value="1"/>
</dbReference>
<dbReference type="PANTHER" id="PTHR12110:SF48">
    <property type="entry name" value="BLL3656 PROTEIN"/>
    <property type="match status" value="1"/>
</dbReference>
<dbReference type="PANTHER" id="PTHR12110">
    <property type="entry name" value="HYDROXYPYRUVATE ISOMERASE"/>
    <property type="match status" value="1"/>
</dbReference>
<organism evidence="2">
    <name type="scientific">freshwater metagenome</name>
    <dbReference type="NCBI Taxonomy" id="449393"/>
    <lineage>
        <taxon>unclassified sequences</taxon>
        <taxon>metagenomes</taxon>
        <taxon>ecological metagenomes</taxon>
    </lineage>
</organism>
<evidence type="ECO:0000313" key="2">
    <source>
        <dbReference type="EMBL" id="CAB5064412.1"/>
    </source>
</evidence>
<dbReference type="EMBL" id="CAFBQU010000014">
    <property type="protein sequence ID" value="CAB5064412.1"/>
    <property type="molecule type" value="Genomic_DNA"/>
</dbReference>
<reference evidence="2" key="1">
    <citation type="submission" date="2020-05" db="EMBL/GenBank/DDBJ databases">
        <authorList>
            <person name="Chiriac C."/>
            <person name="Salcher M."/>
            <person name="Ghai R."/>
            <person name="Kavagutti S V."/>
        </authorList>
    </citation>
    <scope>NUCLEOTIDE SEQUENCE</scope>
</reference>
<gene>
    <name evidence="2" type="ORF">UFOPK4347_00746</name>
</gene>
<dbReference type="InterPro" id="IPR050312">
    <property type="entry name" value="IolE/XylAMocC-like"/>
</dbReference>
<accession>A0A6J7UGK0</accession>
<protein>
    <submittedName>
        <fullName evidence="2">Unannotated protein</fullName>
    </submittedName>
</protein>
<sequence>MSRLLSLAAGVHPTLPPADMVTAAAGAGWPACGIWFDGATWTSATTKEVKKRLDDTGVIALDMEPIIPADGADDYAEQLIEAAAEVGARFILFTSRKKDLQANIDRYAQACDFAAPHGITIVCEFLPIFPLNTLPMAADIVCQANRPNSGVLIDNLHLSRSGSTPSDVATYDKSLFPYIQIADAPAQLPTKFEELLDEAINGRSCPGEGALPIAELLQIVPDVPISFEVRSRALRDGFTDATERAKHLWKFASVLA</sequence>
<proteinExistence type="predicted"/>
<dbReference type="InterPro" id="IPR036237">
    <property type="entry name" value="Xyl_isomerase-like_sf"/>
</dbReference>